<dbReference type="EMBL" id="AP014546">
    <property type="protein sequence ID" value="BBB29358.1"/>
    <property type="molecule type" value="Genomic_DNA"/>
</dbReference>
<feature type="compositionally biased region" description="Polar residues" evidence="1">
    <location>
        <begin position="131"/>
        <end position="141"/>
    </location>
</feature>
<keyword evidence="4" id="KW-1185">Reference proteome</keyword>
<evidence type="ECO:0000313" key="3">
    <source>
        <dbReference type="EMBL" id="BBB29358.1"/>
    </source>
</evidence>
<name>A0A7R6P8U5_9GAMM</name>
<dbReference type="Proteomes" id="UP000595332">
    <property type="component" value="Chromosome"/>
</dbReference>
<evidence type="ECO:0000256" key="1">
    <source>
        <dbReference type="SAM" id="MobiDB-lite"/>
    </source>
</evidence>
<accession>A0A7R6P8U5</accession>
<reference evidence="3 4" key="1">
    <citation type="journal article" date="2008" name="Int. J. Syst. Evol. Microbiol.">
        <title>Neptunomonas japonica sp. nov., an Osedax japonicus symbiont-like bacterium isolated from sediment adjacent to sperm whale carcasses off Kagoshima, Japan.</title>
        <authorList>
            <person name="Miyazaki M."/>
            <person name="Nogi Y."/>
            <person name="Fujiwara Y."/>
            <person name="Kawato M."/>
            <person name="Kubokawa K."/>
            <person name="Horikoshi K."/>
        </authorList>
    </citation>
    <scope>NUCLEOTIDE SEQUENCE [LARGE SCALE GENOMIC DNA]</scope>
    <source>
        <strain evidence="3 4">JAMM 1380</strain>
    </source>
</reference>
<dbReference type="Pfam" id="PF13730">
    <property type="entry name" value="HTH_36"/>
    <property type="match status" value="1"/>
</dbReference>
<feature type="region of interest" description="Disordered" evidence="1">
    <location>
        <begin position="94"/>
        <end position="141"/>
    </location>
</feature>
<dbReference type="AlphaFoldDB" id="A0A7R6P8U5"/>
<dbReference type="Pfam" id="PF17948">
    <property type="entry name" value="DnaT"/>
    <property type="match status" value="1"/>
</dbReference>
<feature type="domain" description="DnaT DNA-binding" evidence="2">
    <location>
        <begin position="202"/>
        <end position="268"/>
    </location>
</feature>
<evidence type="ECO:0000313" key="4">
    <source>
        <dbReference type="Proteomes" id="UP000595332"/>
    </source>
</evidence>
<proteinExistence type="predicted"/>
<dbReference type="InterPro" id="IPR040480">
    <property type="entry name" value="DnaT_DNA_bind"/>
</dbReference>
<gene>
    <name evidence="3" type="ORF">NEJAP_1406</name>
</gene>
<evidence type="ECO:0000259" key="2">
    <source>
        <dbReference type="Pfam" id="PF17948"/>
    </source>
</evidence>
<sequence>MSRTATDWAWSLSIKPASLKLLLLSMADRADEGHCCYPSIARLVKDTGLNKKTIQSGILKLVEMGILEDTGERKGPTQRVRVFCLEGIKSGRTNYDAKSKDPKNGNIKKQLDSSSNDTENGNVPEIGNVPKNGTLNDTENGVLNDPENGVQNHPLEPPIESTAAACVGYDEAAPGSDQTQSTVVLAPSKLFDTSTPDHKQTFQMHVDWQPTAKFSEMCRFNQINLASIDEDEQGDILREFITYWITNGDRPASQGEWERRFMNQIKRLQVRKFDSPQTIRAQVTAEVMDVGNLDWMKGNIDPLKSPKNKRADVSRAIMNVGDTDW</sequence>
<organism evidence="3 4">
    <name type="scientific">Neptunomonas japonica JAMM 1380</name>
    <dbReference type="NCBI Taxonomy" id="1441457"/>
    <lineage>
        <taxon>Bacteria</taxon>
        <taxon>Pseudomonadati</taxon>
        <taxon>Pseudomonadota</taxon>
        <taxon>Gammaproteobacteria</taxon>
        <taxon>Oceanospirillales</taxon>
        <taxon>Oceanospirillaceae</taxon>
        <taxon>Neptunomonas</taxon>
    </lineage>
</organism>
<protein>
    <submittedName>
        <fullName evidence="3">Primosomal protein</fullName>
    </submittedName>
</protein>
<dbReference type="RefSeq" id="WP_201349967.1">
    <property type="nucleotide sequence ID" value="NZ_AP014546.1"/>
</dbReference>
<dbReference type="KEGG" id="njp:NEJAP_1406"/>
<dbReference type="Gene3D" id="1.10.8.1180">
    <property type="match status" value="1"/>
</dbReference>
<feature type="compositionally biased region" description="Polar residues" evidence="1">
    <location>
        <begin position="112"/>
        <end position="121"/>
    </location>
</feature>